<evidence type="ECO:0000313" key="3">
    <source>
        <dbReference type="Proteomes" id="UP001159363"/>
    </source>
</evidence>
<dbReference type="EMBL" id="JARBHB010000016">
    <property type="protein sequence ID" value="KAJ8866243.1"/>
    <property type="molecule type" value="Genomic_DNA"/>
</dbReference>
<proteinExistence type="predicted"/>
<protein>
    <submittedName>
        <fullName evidence="2">Uncharacterized protein</fullName>
    </submittedName>
</protein>
<evidence type="ECO:0000313" key="2">
    <source>
        <dbReference type="EMBL" id="KAJ8866243.1"/>
    </source>
</evidence>
<name>A0ABQ9G178_9NEOP</name>
<feature type="region of interest" description="Disordered" evidence="1">
    <location>
        <begin position="307"/>
        <end position="334"/>
    </location>
</feature>
<comment type="caution">
    <text evidence="2">The sequence shown here is derived from an EMBL/GenBank/DDBJ whole genome shotgun (WGS) entry which is preliminary data.</text>
</comment>
<accession>A0ABQ9G178</accession>
<feature type="region of interest" description="Disordered" evidence="1">
    <location>
        <begin position="122"/>
        <end position="152"/>
    </location>
</feature>
<sequence length="353" mass="39043">MIAGNIYSPCNINLEPPSRYTAGTEITGPTMVENNSNVFSTPLAEDVQKANPRVNYPNKCKFHWEEEGLGKESAMTWSDFEKPWEAEIRIAGPGIEPWSSRMRKQETSEKTRRLVALSGTIPTCENSGAAPPEIKPGSLRWEASSLPTTSPRPRELMRVKRGEYGAAPECYHVGNGKNPRKLAKQRYRRHELHMRKSGGGQPGIEPGSPWWEASNLTTTSPWPLFKLHIDQAFTSVERPPPPKSATRVYITPARSGNPSVIDTRGVFRGTTAWERHARLPPRQTGFNPRPVNCGFSQVRIVQDDAIGRWDSPGSPVPPPLHSDAAPYSPHSTSSALNTSLLRAAQISSLTHSL</sequence>
<dbReference type="Proteomes" id="UP001159363">
    <property type="component" value="Chromosome 15"/>
</dbReference>
<reference evidence="2 3" key="1">
    <citation type="submission" date="2023-02" db="EMBL/GenBank/DDBJ databases">
        <title>LHISI_Scaffold_Assembly.</title>
        <authorList>
            <person name="Stuart O.P."/>
            <person name="Cleave R."/>
            <person name="Magrath M.J.L."/>
            <person name="Mikheyev A.S."/>
        </authorList>
    </citation>
    <scope>NUCLEOTIDE SEQUENCE [LARGE SCALE GENOMIC DNA]</scope>
    <source>
        <strain evidence="2">Daus_M_001</strain>
        <tissue evidence="2">Leg muscle</tissue>
    </source>
</reference>
<gene>
    <name evidence="2" type="ORF">PR048_032086</name>
</gene>
<keyword evidence="3" id="KW-1185">Reference proteome</keyword>
<organism evidence="2 3">
    <name type="scientific">Dryococelus australis</name>
    <dbReference type="NCBI Taxonomy" id="614101"/>
    <lineage>
        <taxon>Eukaryota</taxon>
        <taxon>Metazoa</taxon>
        <taxon>Ecdysozoa</taxon>
        <taxon>Arthropoda</taxon>
        <taxon>Hexapoda</taxon>
        <taxon>Insecta</taxon>
        <taxon>Pterygota</taxon>
        <taxon>Neoptera</taxon>
        <taxon>Polyneoptera</taxon>
        <taxon>Phasmatodea</taxon>
        <taxon>Verophasmatodea</taxon>
        <taxon>Anareolatae</taxon>
        <taxon>Phasmatidae</taxon>
        <taxon>Eurycanthinae</taxon>
        <taxon>Dryococelus</taxon>
    </lineage>
</organism>
<evidence type="ECO:0000256" key="1">
    <source>
        <dbReference type="SAM" id="MobiDB-lite"/>
    </source>
</evidence>